<dbReference type="Gene3D" id="1.10.443.10">
    <property type="entry name" value="Intergrase catalytic core"/>
    <property type="match status" value="1"/>
</dbReference>
<keyword evidence="4" id="KW-1185">Reference proteome</keyword>
<gene>
    <name evidence="3" type="ORF">CLV98_1206</name>
</gene>
<evidence type="ECO:0000313" key="4">
    <source>
        <dbReference type="Proteomes" id="UP000245880"/>
    </source>
</evidence>
<dbReference type="Proteomes" id="UP000245880">
    <property type="component" value="Unassembled WGS sequence"/>
</dbReference>
<protein>
    <submittedName>
        <fullName evidence="3">Phage integrase family protein</fullName>
    </submittedName>
</protein>
<dbReference type="GO" id="GO:0003677">
    <property type="term" value="F:DNA binding"/>
    <property type="evidence" value="ECO:0007669"/>
    <property type="project" value="InterPro"/>
</dbReference>
<keyword evidence="1" id="KW-0233">DNA recombination</keyword>
<dbReference type="AlphaFoldDB" id="A0A316AA60"/>
<evidence type="ECO:0000256" key="1">
    <source>
        <dbReference type="ARBA" id="ARBA00023172"/>
    </source>
</evidence>
<feature type="domain" description="Tyr recombinase" evidence="2">
    <location>
        <begin position="1"/>
        <end position="55"/>
    </location>
</feature>
<evidence type="ECO:0000313" key="3">
    <source>
        <dbReference type="EMBL" id="PWJ53890.1"/>
    </source>
</evidence>
<name>A0A316AA60_9BACT</name>
<organism evidence="3 4">
    <name type="scientific">Dyadobacter jejuensis</name>
    <dbReference type="NCBI Taxonomy" id="1082580"/>
    <lineage>
        <taxon>Bacteria</taxon>
        <taxon>Pseudomonadati</taxon>
        <taxon>Bacteroidota</taxon>
        <taxon>Cytophagia</taxon>
        <taxon>Cytophagales</taxon>
        <taxon>Spirosomataceae</taxon>
        <taxon>Dyadobacter</taxon>
    </lineage>
</organism>
<accession>A0A316AA60</accession>
<dbReference type="InterPro" id="IPR011010">
    <property type="entry name" value="DNA_brk_join_enz"/>
</dbReference>
<dbReference type="InterPro" id="IPR002104">
    <property type="entry name" value="Integrase_catalytic"/>
</dbReference>
<dbReference type="GO" id="GO:0015074">
    <property type="term" value="P:DNA integration"/>
    <property type="evidence" value="ECO:0007669"/>
    <property type="project" value="InterPro"/>
</dbReference>
<sequence length="99" mass="11125">MHTQGHSFATGPTTRHLLQEAENLRIIQRMLGHSSSNTTEIYTHVLAINNKTAKSPLELFGNFDIIVEKPTGLYDIDVINDENKGVICDFKDDPTDKNE</sequence>
<dbReference type="Pfam" id="PF00589">
    <property type="entry name" value="Phage_integrase"/>
    <property type="match status" value="1"/>
</dbReference>
<dbReference type="InterPro" id="IPR013762">
    <property type="entry name" value="Integrase-like_cat_sf"/>
</dbReference>
<dbReference type="PROSITE" id="PS51898">
    <property type="entry name" value="TYR_RECOMBINASE"/>
    <property type="match status" value="1"/>
</dbReference>
<dbReference type="GO" id="GO:0006310">
    <property type="term" value="P:DNA recombination"/>
    <property type="evidence" value="ECO:0007669"/>
    <property type="project" value="UniProtKB-KW"/>
</dbReference>
<reference evidence="3 4" key="1">
    <citation type="submission" date="2018-03" db="EMBL/GenBank/DDBJ databases">
        <title>Genomic Encyclopedia of Archaeal and Bacterial Type Strains, Phase II (KMG-II): from individual species to whole genera.</title>
        <authorList>
            <person name="Goeker M."/>
        </authorList>
    </citation>
    <scope>NUCLEOTIDE SEQUENCE [LARGE SCALE GENOMIC DNA]</scope>
    <source>
        <strain evidence="3 4">DSM 100346</strain>
    </source>
</reference>
<evidence type="ECO:0000259" key="2">
    <source>
        <dbReference type="PROSITE" id="PS51898"/>
    </source>
</evidence>
<comment type="caution">
    <text evidence="3">The sequence shown here is derived from an EMBL/GenBank/DDBJ whole genome shotgun (WGS) entry which is preliminary data.</text>
</comment>
<dbReference type="EMBL" id="QGDT01000020">
    <property type="protein sequence ID" value="PWJ53890.1"/>
    <property type="molecule type" value="Genomic_DNA"/>
</dbReference>
<proteinExistence type="predicted"/>
<dbReference type="SUPFAM" id="SSF56349">
    <property type="entry name" value="DNA breaking-rejoining enzymes"/>
    <property type="match status" value="1"/>
</dbReference>